<name>A0A3M9X3T6_9HYPH</name>
<organism evidence="1 2">
    <name type="scientific">Mesorhizobium japonicum</name>
    <dbReference type="NCBI Taxonomy" id="2066070"/>
    <lineage>
        <taxon>Bacteria</taxon>
        <taxon>Pseudomonadati</taxon>
        <taxon>Pseudomonadota</taxon>
        <taxon>Alphaproteobacteria</taxon>
        <taxon>Hyphomicrobiales</taxon>
        <taxon>Phyllobacteriaceae</taxon>
        <taxon>Mesorhizobium</taxon>
    </lineage>
</organism>
<protein>
    <submittedName>
        <fullName evidence="1">Uncharacterized protein</fullName>
    </submittedName>
</protein>
<dbReference type="AlphaFoldDB" id="A0A3M9X3T6"/>
<dbReference type="EMBL" id="QKOD01000011">
    <property type="protein sequence ID" value="RNJ42336.1"/>
    <property type="molecule type" value="Genomic_DNA"/>
</dbReference>
<sequence>MNEVDRSEVERIDQMAESATADFLRRSSLTYLECCIAVMLTHLGHEEVAAILEREAKDLRELG</sequence>
<evidence type="ECO:0000313" key="1">
    <source>
        <dbReference type="EMBL" id="RNJ42336.1"/>
    </source>
</evidence>
<comment type="caution">
    <text evidence="1">The sequence shown here is derived from an EMBL/GenBank/DDBJ whole genome shotgun (WGS) entry which is preliminary data.</text>
</comment>
<dbReference type="RefSeq" id="WP_123169688.1">
    <property type="nucleotide sequence ID" value="NZ_QKOD01000011.1"/>
</dbReference>
<accession>A0A3M9X3T6</accession>
<dbReference type="Proteomes" id="UP000275436">
    <property type="component" value="Unassembled WGS sequence"/>
</dbReference>
<reference evidence="1 2" key="1">
    <citation type="journal article" date="2018" name="Mol. Plant Microbe Interact.">
        <title>Taxonomically Different Co-Microsymbionts of a Relict Legume, Oxytropis popoviana, Have Complementary Sets of Symbiotic Genes and Together Increase the Efficiency of Plant Nodulation.</title>
        <authorList>
            <person name="Safronova V."/>
            <person name="Belimov A."/>
            <person name="Sazanova A."/>
            <person name="Chirak E."/>
            <person name="Verkhozina A."/>
            <person name="Kuznetsova I."/>
            <person name="Andronov E."/>
            <person name="Puhalsky J."/>
            <person name="Tikhonovich I."/>
        </authorList>
    </citation>
    <scope>NUCLEOTIDE SEQUENCE [LARGE SCALE GENOMIC DNA]</scope>
    <source>
        <strain evidence="1 2">Opo-235</strain>
    </source>
</reference>
<evidence type="ECO:0000313" key="2">
    <source>
        <dbReference type="Proteomes" id="UP000275436"/>
    </source>
</evidence>
<proteinExistence type="predicted"/>
<gene>
    <name evidence="1" type="ORF">DNR46_28385</name>
</gene>